<gene>
    <name evidence="1" type="ORF">RDI58_022897</name>
</gene>
<keyword evidence="2" id="KW-1185">Reference proteome</keyword>
<reference evidence="1 2" key="1">
    <citation type="submission" date="2024-02" db="EMBL/GenBank/DDBJ databases">
        <title>de novo genome assembly of Solanum bulbocastanum strain 11H21.</title>
        <authorList>
            <person name="Hosaka A.J."/>
        </authorList>
    </citation>
    <scope>NUCLEOTIDE SEQUENCE [LARGE SCALE GENOMIC DNA]</scope>
    <source>
        <tissue evidence="1">Young leaves</tissue>
    </source>
</reference>
<protein>
    <submittedName>
        <fullName evidence="1">Uncharacterized protein</fullName>
    </submittedName>
</protein>
<organism evidence="1 2">
    <name type="scientific">Solanum bulbocastanum</name>
    <name type="common">Wild potato</name>
    <dbReference type="NCBI Taxonomy" id="147425"/>
    <lineage>
        <taxon>Eukaryota</taxon>
        <taxon>Viridiplantae</taxon>
        <taxon>Streptophyta</taxon>
        <taxon>Embryophyta</taxon>
        <taxon>Tracheophyta</taxon>
        <taxon>Spermatophyta</taxon>
        <taxon>Magnoliopsida</taxon>
        <taxon>eudicotyledons</taxon>
        <taxon>Gunneridae</taxon>
        <taxon>Pentapetalae</taxon>
        <taxon>asterids</taxon>
        <taxon>lamiids</taxon>
        <taxon>Solanales</taxon>
        <taxon>Solanaceae</taxon>
        <taxon>Solanoideae</taxon>
        <taxon>Solaneae</taxon>
        <taxon>Solanum</taxon>
    </lineage>
</organism>
<proteinExistence type="predicted"/>
<name>A0AAN8TA72_SOLBU</name>
<evidence type="ECO:0000313" key="1">
    <source>
        <dbReference type="EMBL" id="KAK6780713.1"/>
    </source>
</evidence>
<dbReference type="Proteomes" id="UP001371456">
    <property type="component" value="Unassembled WGS sequence"/>
</dbReference>
<comment type="caution">
    <text evidence="1">The sequence shown here is derived from an EMBL/GenBank/DDBJ whole genome shotgun (WGS) entry which is preliminary data.</text>
</comment>
<accession>A0AAN8TA72</accession>
<evidence type="ECO:0000313" key="2">
    <source>
        <dbReference type="Proteomes" id="UP001371456"/>
    </source>
</evidence>
<dbReference type="EMBL" id="JBANQN010000009">
    <property type="protein sequence ID" value="KAK6780713.1"/>
    <property type="molecule type" value="Genomic_DNA"/>
</dbReference>
<dbReference type="AlphaFoldDB" id="A0AAN8TA72"/>
<sequence>MSQILPHHLCQCPWRSLMP</sequence>